<evidence type="ECO:0000256" key="6">
    <source>
        <dbReference type="SAM" id="MobiDB-lite"/>
    </source>
</evidence>
<feature type="region of interest" description="Disordered" evidence="6">
    <location>
        <begin position="1415"/>
        <end position="1451"/>
    </location>
</feature>
<evidence type="ECO:0000256" key="3">
    <source>
        <dbReference type="ARBA" id="ARBA00022525"/>
    </source>
</evidence>
<dbReference type="PROSITE" id="PS50847">
    <property type="entry name" value="GRAM_POS_ANCHORING"/>
    <property type="match status" value="1"/>
</dbReference>
<keyword evidence="11" id="KW-1185">Reference proteome</keyword>
<dbReference type="Gene3D" id="2.60.40.740">
    <property type="match status" value="1"/>
</dbReference>
<dbReference type="KEGG" id="tum:CBW65_01135"/>
<feature type="signal peptide" evidence="8">
    <location>
        <begin position="1"/>
        <end position="18"/>
    </location>
</feature>
<evidence type="ECO:0000256" key="7">
    <source>
        <dbReference type="SAM" id="Phobius"/>
    </source>
</evidence>
<dbReference type="EMBL" id="CP021434">
    <property type="protein sequence ID" value="ARU59807.1"/>
    <property type="molecule type" value="Genomic_DNA"/>
</dbReference>
<dbReference type="Pfam" id="PF01345">
    <property type="entry name" value="DUF11"/>
    <property type="match status" value="1"/>
</dbReference>
<name>A0A1Y0IH60_9BACL</name>
<accession>A0A1Y0IH60</accession>
<dbReference type="InterPro" id="IPR047589">
    <property type="entry name" value="DUF11_rpt"/>
</dbReference>
<dbReference type="NCBIfam" id="TIGR01167">
    <property type="entry name" value="LPXTG_anchor"/>
    <property type="match status" value="1"/>
</dbReference>
<evidence type="ECO:0000256" key="1">
    <source>
        <dbReference type="ARBA" id="ARBA00004168"/>
    </source>
</evidence>
<comment type="subcellular location">
    <subcellularLocation>
        <location evidence="1">Secreted</location>
        <location evidence="1">Cell wall</location>
        <topology evidence="1">Peptidoglycan-anchor</topology>
    </subcellularLocation>
</comment>
<keyword evidence="7" id="KW-0472">Membrane</keyword>
<evidence type="ECO:0000256" key="4">
    <source>
        <dbReference type="ARBA" id="ARBA00022729"/>
    </source>
</evidence>
<keyword evidence="4 8" id="KW-0732">Signal</keyword>
<evidence type="ECO:0000256" key="8">
    <source>
        <dbReference type="SAM" id="SignalP"/>
    </source>
</evidence>
<evidence type="ECO:0000259" key="9">
    <source>
        <dbReference type="PROSITE" id="PS50847"/>
    </source>
</evidence>
<dbReference type="Gene3D" id="2.60.40.10">
    <property type="entry name" value="Immunoglobulins"/>
    <property type="match status" value="5"/>
</dbReference>
<dbReference type="Pfam" id="PF17210">
    <property type="entry name" value="SdrD_B"/>
    <property type="match status" value="5"/>
</dbReference>
<keyword evidence="7" id="KW-1133">Transmembrane helix</keyword>
<feature type="transmembrane region" description="Helical" evidence="7">
    <location>
        <begin position="1455"/>
        <end position="1473"/>
    </location>
</feature>
<keyword evidence="7" id="KW-0812">Transmembrane</keyword>
<dbReference type="InterPro" id="IPR051417">
    <property type="entry name" value="SDr/BOS_complex"/>
</dbReference>
<dbReference type="SUPFAM" id="SSF117074">
    <property type="entry name" value="Hypothetical protein PA1324"/>
    <property type="match status" value="5"/>
</dbReference>
<protein>
    <recommendedName>
        <fullName evidence="9">Gram-positive cocci surface proteins LPxTG domain-containing protein</fullName>
    </recommendedName>
</protein>
<dbReference type="InterPro" id="IPR013783">
    <property type="entry name" value="Ig-like_fold"/>
</dbReference>
<evidence type="ECO:0000256" key="2">
    <source>
        <dbReference type="ARBA" id="ARBA00022512"/>
    </source>
</evidence>
<proteinExistence type="predicted"/>
<keyword evidence="2" id="KW-0134">Cell wall</keyword>
<dbReference type="PANTHER" id="PTHR23303">
    <property type="entry name" value="CARBOXYPEPTIDASE REGULATORY REGION-CONTAINING"/>
    <property type="match status" value="1"/>
</dbReference>
<evidence type="ECO:0000256" key="5">
    <source>
        <dbReference type="ARBA" id="ARBA00023088"/>
    </source>
</evidence>
<sequence>MLIFMLIFQIVAPGSSIAAGETDGLDLIMTTSKSVVKSGEVFDYKIAYSASSNIANFTNPRIRFTVPAGMTFASKSHSAAISSSYNSITKIVTFNFVGGVLPAGSSGELTVRAYFDNYVTLDGTATTAKATFDATVSGTPVALDSNEVTVTSHAEAKWTVTKEKFRPVVDPYKGNDVEYRITLKDSFPATTGRLAVENMVVTDTLPDGATFVSATQGGTLVGNTVVWSLGNLQNGTQFLNVTVNYPASLADATVTNRVVAEFKPLGQAPTSVSGEITHGFSTQPLDNGAVIEKWVPPALRERSPGQDFTFHISKLDLKANVPLTNVVIEDMTPTHTSTQSSQVVPIDLQLKTIKTAIFKDIPNYDVYYSTKADPGVWKLWQNVSGAVSSTLNVADLPLADSDRVAGVQFRIATVPVSAFQSTDFDLIYHIPSTFVVPSKNINVENVAKLTYTFNGSTKTVTDNTYAYIVDDRPLLELKKSSNKVDVQPSDVIEYTLKVKNTEYTSKSLDNPSIVDLLPPELVFNPGSAVVTTTDAGPAPKFEKTTEPDGTTLLNWYWDADNPYQLAIGEEVTIKFTATVHPATQSTTLANKMQVRSPHYLNDLSFKDLPCNTCGAGGYYTVESDVNVNVAVPTALQSDLLIKGELDNDWSKFPTVGKTTPGGSTMYRLEIQNVGSVPTKNLKIVNKFSRITDTGVRVTKPRGSQWGPLLTGEVTVPSYVTAFYSTTPDIKMDINGDDNGVWLETPPDDLTSVTAIKFQFDPDYVINPLNKMTLEWPMVAPVGAPTGGEVAWNSFAYKMDKATGDPLLPAEPKMVGVTIQASPKAGIGDFVWFDQNENGVKDGAETGINGIRLELRDKNGNKISETMTGNDFFGNPGAYLFPDLDPGEYVVAVLPPAGYLPDQTGVITVAGNQQHLTADFPLKPKKGKLGDTVWLDADGDGVQDAGESGENGVEVSLYQGGTEIDTTTTATIGGKDGVYLFEDLNPGTYEVRFTKPTGKKFTTPDTFTATLAQGEENMTLDAGLILSDASIGDFVWEDTNNNGLQDAGENGINLVAVQLYDDQDHLIDSTVTADRAGVPGYYAFEDLAAGNYYVKFILPFPAAKTAQGADRSVDSDANASGLTNVFTLAQSEHLTDIDAGYYKAPVIPPIVPPVIVEPDLPKGSIGDRVWIDANKNGVQDAGEAGQNGVTVELYNDKNQRVASTVTGTMNGKAGLYKFDQLAAGSYEVRFVLPSATVEFTAAGLGASRSLDSDANATTGRTGVFVLGIGEEKTSVDAGLVELGLPPIPPEDGEEPPMLKLGKIRSFVWFDLNANGVHDQSEQGMDGVTVELYDKAGKLIAKTKTKYFLGQHGFYEFLDLPEGDYSLKFIIPAGYGFTENGVGNDPNADSNPNPTGWTAPVTLGEGATELSIGAGLIKAAPPAPGKPGDKPSQPDTAQPVQPAPGATLPQTGEEPPVLPWIGLMLCLLAGGTLLYRKYA</sequence>
<dbReference type="InterPro" id="IPR033764">
    <property type="entry name" value="Sdr_B"/>
</dbReference>
<dbReference type="InterPro" id="IPR019931">
    <property type="entry name" value="LPXTG_anchor"/>
</dbReference>
<dbReference type="NCBIfam" id="TIGR01451">
    <property type="entry name" value="B_ant_repeat"/>
    <property type="match status" value="2"/>
</dbReference>
<evidence type="ECO:0000313" key="11">
    <source>
        <dbReference type="Proteomes" id="UP000195437"/>
    </source>
</evidence>
<dbReference type="InterPro" id="IPR001434">
    <property type="entry name" value="OmcB-like_DUF11"/>
</dbReference>
<dbReference type="PANTHER" id="PTHR23303:SF15">
    <property type="entry name" value="COLOSSIN-A"/>
    <property type="match status" value="1"/>
</dbReference>
<gene>
    <name evidence="10" type="ORF">CBW65_01135</name>
</gene>
<feature type="chain" id="PRO_5012620843" description="Gram-positive cocci surface proteins LPxTG domain-containing protein" evidence="8">
    <location>
        <begin position="19"/>
        <end position="1477"/>
    </location>
</feature>
<evidence type="ECO:0000313" key="10">
    <source>
        <dbReference type="EMBL" id="ARU59807.1"/>
    </source>
</evidence>
<keyword evidence="5" id="KW-0572">Peptidoglycan-anchor</keyword>
<feature type="domain" description="Gram-positive cocci surface proteins LPxTG" evidence="9">
    <location>
        <begin position="1446"/>
        <end position="1477"/>
    </location>
</feature>
<keyword evidence="3" id="KW-0964">Secreted</keyword>
<organism evidence="10 11">
    <name type="scientific">Tumebacillus avium</name>
    <dbReference type="NCBI Taxonomy" id="1903704"/>
    <lineage>
        <taxon>Bacteria</taxon>
        <taxon>Bacillati</taxon>
        <taxon>Bacillota</taxon>
        <taxon>Bacilli</taxon>
        <taxon>Bacillales</taxon>
        <taxon>Alicyclobacillaceae</taxon>
        <taxon>Tumebacillus</taxon>
    </lineage>
</organism>
<dbReference type="Proteomes" id="UP000195437">
    <property type="component" value="Chromosome"/>
</dbReference>
<reference evidence="11" key="1">
    <citation type="submission" date="2017-05" db="EMBL/GenBank/DDBJ databases">
        <authorList>
            <person name="Sung H."/>
        </authorList>
    </citation>
    <scope>NUCLEOTIDE SEQUENCE [LARGE SCALE GENOMIC DNA]</scope>
    <source>
        <strain evidence="11">AR23208</strain>
    </source>
</reference>